<organism evidence="2 3">
    <name type="scientific">Mucilaginibacter lutimaris</name>
    <dbReference type="NCBI Taxonomy" id="931629"/>
    <lineage>
        <taxon>Bacteria</taxon>
        <taxon>Pseudomonadati</taxon>
        <taxon>Bacteroidota</taxon>
        <taxon>Sphingobacteriia</taxon>
        <taxon>Sphingobacteriales</taxon>
        <taxon>Sphingobacteriaceae</taxon>
        <taxon>Mucilaginibacter</taxon>
    </lineage>
</organism>
<evidence type="ECO:0000313" key="3">
    <source>
        <dbReference type="Proteomes" id="UP001597073"/>
    </source>
</evidence>
<proteinExistence type="predicted"/>
<reference evidence="3" key="1">
    <citation type="journal article" date="2019" name="Int. J. Syst. Evol. Microbiol.">
        <title>The Global Catalogue of Microorganisms (GCM) 10K type strain sequencing project: providing services to taxonomists for standard genome sequencing and annotation.</title>
        <authorList>
            <consortium name="The Broad Institute Genomics Platform"/>
            <consortium name="The Broad Institute Genome Sequencing Center for Infectious Disease"/>
            <person name="Wu L."/>
            <person name="Ma J."/>
        </authorList>
    </citation>
    <scope>NUCLEOTIDE SEQUENCE [LARGE SCALE GENOMIC DNA]</scope>
    <source>
        <strain evidence="3">CCUG 60742</strain>
    </source>
</reference>
<keyword evidence="1" id="KW-0732">Signal</keyword>
<dbReference type="PROSITE" id="PS51257">
    <property type="entry name" value="PROKAR_LIPOPROTEIN"/>
    <property type="match status" value="1"/>
</dbReference>
<dbReference type="EMBL" id="JBHTIA010000008">
    <property type="protein sequence ID" value="MFD0765535.1"/>
    <property type="molecule type" value="Genomic_DNA"/>
</dbReference>
<comment type="caution">
    <text evidence="2">The sequence shown here is derived from an EMBL/GenBank/DDBJ whole genome shotgun (WGS) entry which is preliminary data.</text>
</comment>
<dbReference type="RefSeq" id="WP_377142757.1">
    <property type="nucleotide sequence ID" value="NZ_JBHTIA010000008.1"/>
</dbReference>
<name>A0ABW2ZH31_9SPHI</name>
<sequence length="171" mass="17894">MKIIKLSAISFLALTTIIATSCSKKDSEDLSSTTTISAKIDGKATQFTKNVIAFTGDANGIEFTNVEGKDANGNTLSVTISGALVAGKTYSPATSQSGESPIILYSTVDDVNFSNSYQDKSDVVSITLTAVSGNRIQGTFRGELSSLLNANDPTFKSKSVTEGTFTATLPK</sequence>
<accession>A0ABW2ZH31</accession>
<gene>
    <name evidence="2" type="ORF">ACFQZI_11790</name>
</gene>
<dbReference type="Proteomes" id="UP001597073">
    <property type="component" value="Unassembled WGS sequence"/>
</dbReference>
<evidence type="ECO:0000313" key="2">
    <source>
        <dbReference type="EMBL" id="MFD0765535.1"/>
    </source>
</evidence>
<evidence type="ECO:0000256" key="1">
    <source>
        <dbReference type="SAM" id="SignalP"/>
    </source>
</evidence>
<protein>
    <submittedName>
        <fullName evidence="2">Uncharacterized protein</fullName>
    </submittedName>
</protein>
<feature type="chain" id="PRO_5046007693" evidence="1">
    <location>
        <begin position="22"/>
        <end position="171"/>
    </location>
</feature>
<feature type="signal peptide" evidence="1">
    <location>
        <begin position="1"/>
        <end position="21"/>
    </location>
</feature>
<keyword evidence="3" id="KW-1185">Reference proteome</keyword>